<evidence type="ECO:0000313" key="6">
    <source>
        <dbReference type="EMBL" id="VVB16496.1"/>
    </source>
</evidence>
<evidence type="ECO:0000259" key="5">
    <source>
        <dbReference type="Pfam" id="PF09745"/>
    </source>
</evidence>
<dbReference type="PANTHER" id="PTHR30060">
    <property type="entry name" value="INNER MEMBRANE PROTEIN"/>
    <property type="match status" value="1"/>
</dbReference>
<evidence type="ECO:0000256" key="2">
    <source>
        <dbReference type="ARBA" id="ARBA00023054"/>
    </source>
</evidence>
<feature type="compositionally biased region" description="Basic and acidic residues" evidence="4">
    <location>
        <begin position="246"/>
        <end position="272"/>
    </location>
</feature>
<dbReference type="AlphaFoldDB" id="A0A565CSV2"/>
<evidence type="ECO:0000313" key="7">
    <source>
        <dbReference type="Proteomes" id="UP000489600"/>
    </source>
</evidence>
<feature type="coiled-coil region" evidence="3">
    <location>
        <begin position="146"/>
        <end position="173"/>
    </location>
</feature>
<feature type="region of interest" description="Disordered" evidence="4">
    <location>
        <begin position="12"/>
        <end position="38"/>
    </location>
</feature>
<reference evidence="6" key="1">
    <citation type="submission" date="2019-07" db="EMBL/GenBank/DDBJ databases">
        <authorList>
            <person name="Dittberner H."/>
        </authorList>
    </citation>
    <scope>NUCLEOTIDE SEQUENCE [LARGE SCALE GENOMIC DNA]</scope>
</reference>
<feature type="compositionally biased region" description="Basic and acidic residues" evidence="4">
    <location>
        <begin position="211"/>
        <end position="231"/>
    </location>
</feature>
<feature type="domain" description="Nuclear speckle splicing regulatory protein 1 N-terminal" evidence="5">
    <location>
        <begin position="57"/>
        <end position="173"/>
    </location>
</feature>
<comment type="similarity">
    <text evidence="1">Belongs to the NSRP1 family.</text>
</comment>
<evidence type="ECO:0000256" key="3">
    <source>
        <dbReference type="SAM" id="Coils"/>
    </source>
</evidence>
<dbReference type="Pfam" id="PF09745">
    <property type="entry name" value="NSRP1_N"/>
    <property type="match status" value="1"/>
</dbReference>
<evidence type="ECO:0000256" key="4">
    <source>
        <dbReference type="SAM" id="MobiDB-lite"/>
    </source>
</evidence>
<dbReference type="InterPro" id="IPR018612">
    <property type="entry name" value="NSRP1_N"/>
</dbReference>
<feature type="region of interest" description="Disordered" evidence="4">
    <location>
        <begin position="211"/>
        <end position="279"/>
    </location>
</feature>
<dbReference type="EMBL" id="CABITT030000008">
    <property type="protein sequence ID" value="VVB16496.1"/>
    <property type="molecule type" value="Genomic_DNA"/>
</dbReference>
<dbReference type="Proteomes" id="UP000489600">
    <property type="component" value="Unassembled WGS sequence"/>
</dbReference>
<organism evidence="6 7">
    <name type="scientific">Arabis nemorensis</name>
    <dbReference type="NCBI Taxonomy" id="586526"/>
    <lineage>
        <taxon>Eukaryota</taxon>
        <taxon>Viridiplantae</taxon>
        <taxon>Streptophyta</taxon>
        <taxon>Embryophyta</taxon>
        <taxon>Tracheophyta</taxon>
        <taxon>Spermatophyta</taxon>
        <taxon>Magnoliopsida</taxon>
        <taxon>eudicotyledons</taxon>
        <taxon>Gunneridae</taxon>
        <taxon>Pentapetalae</taxon>
        <taxon>rosids</taxon>
        <taxon>malvids</taxon>
        <taxon>Brassicales</taxon>
        <taxon>Brassicaceae</taxon>
        <taxon>Arabideae</taxon>
        <taxon>Arabis</taxon>
    </lineage>
</organism>
<dbReference type="GO" id="GO:0000381">
    <property type="term" value="P:regulation of alternative mRNA splicing, via spliceosome"/>
    <property type="evidence" value="ECO:0007669"/>
    <property type="project" value="InterPro"/>
</dbReference>
<proteinExistence type="inferred from homology"/>
<comment type="caution">
    <text evidence="6">The sequence shown here is derived from an EMBL/GenBank/DDBJ whole genome shotgun (WGS) entry which is preliminary data.</text>
</comment>
<protein>
    <recommendedName>
        <fullName evidence="5">Nuclear speckle splicing regulatory protein 1 N-terminal domain-containing protein</fullName>
    </recommendedName>
</protein>
<dbReference type="PANTHER" id="PTHR30060:SF0">
    <property type="entry name" value="COILED-COIL PROTEIN (DUF2040)-RELATED"/>
    <property type="match status" value="1"/>
</dbReference>
<gene>
    <name evidence="6" type="ORF">ANE_LOCUS26940</name>
</gene>
<keyword evidence="2 3" id="KW-0175">Coiled coil</keyword>
<dbReference type="OrthoDB" id="446635at2759"/>
<keyword evidence="7" id="KW-1185">Reference proteome</keyword>
<sequence length="301" mass="35431">MKKYGLKIRVRSEKKNSSLARPPLPPTPSIFDEDEENDVDKEISRQALKTNALKEIEEQHKKDLEEDSSAFAYDDVYDAMKQKVVLPRMHDRQERKPKYIRNLMKQSDRRKKENEIVFERKLAKEREKDEHLFADTEKFATGPFKRKLEEQNKWLAEERLIELREEKDDVTKKKDFMSDFYFNIGKNVAFGARDKETKRLDEQIKAEEFEELRKEETREENKSDTPEKEVSLSRTIMKPQEAEDATFEKKMGSNGTEERDSSIKAAAKEKPKATYQHRNVKDAIAAAKERLLARKKAKIEG</sequence>
<accession>A0A565CSV2</accession>
<evidence type="ECO:0000256" key="1">
    <source>
        <dbReference type="ARBA" id="ARBA00010126"/>
    </source>
</evidence>
<name>A0A565CSV2_9BRAS</name>